<dbReference type="Proteomes" id="UP000430272">
    <property type="component" value="Unassembled WGS sequence"/>
</dbReference>
<proteinExistence type="predicted"/>
<gene>
    <name evidence="1" type="ORF">GRI47_01305</name>
</gene>
<comment type="caution">
    <text evidence="1">The sequence shown here is derived from an EMBL/GenBank/DDBJ whole genome shotgun (WGS) entry which is preliminary data.</text>
</comment>
<evidence type="ECO:0000313" key="2">
    <source>
        <dbReference type="Proteomes" id="UP000430272"/>
    </source>
</evidence>
<dbReference type="RefSeq" id="WP_160659597.1">
    <property type="nucleotide sequence ID" value="NZ_BAABDV010000001.1"/>
</dbReference>
<sequence>MIDEAPSYYGMWQEILKKEMSGSYVSVFNFIQFLLDDEDFNRKGAIAQALVDTRAAYRVTDGLLHPVVSDEATATISNASKDMDRLSASGAKSHFRQASVCLTNGDWSGAAHQSVAAVESAARFVCEDEKNTLSDLVKEMAKDGRISHPALREVILKIYGYASDEKGVRHSQGAQSSENVTEREALFLFGLCASTISYLLGAAKAVGPV</sequence>
<evidence type="ECO:0008006" key="3">
    <source>
        <dbReference type="Google" id="ProtNLM"/>
    </source>
</evidence>
<dbReference type="EMBL" id="WTYD01000001">
    <property type="protein sequence ID" value="MXO52641.1"/>
    <property type="molecule type" value="Genomic_DNA"/>
</dbReference>
<dbReference type="OrthoDB" id="9786278at2"/>
<keyword evidence="2" id="KW-1185">Reference proteome</keyword>
<dbReference type="AlphaFoldDB" id="A0A844Y3S2"/>
<organism evidence="1 2">
    <name type="scientific">Qipengyuania pelagi</name>
    <dbReference type="NCBI Taxonomy" id="994320"/>
    <lineage>
        <taxon>Bacteria</taxon>
        <taxon>Pseudomonadati</taxon>
        <taxon>Pseudomonadota</taxon>
        <taxon>Alphaproteobacteria</taxon>
        <taxon>Sphingomonadales</taxon>
        <taxon>Erythrobacteraceae</taxon>
        <taxon>Qipengyuania</taxon>
    </lineage>
</organism>
<evidence type="ECO:0000313" key="1">
    <source>
        <dbReference type="EMBL" id="MXO52641.1"/>
    </source>
</evidence>
<name>A0A844Y3S2_9SPHN</name>
<protein>
    <recommendedName>
        <fullName evidence="3">DUF4145 domain-containing protein</fullName>
    </recommendedName>
</protein>
<accession>A0A844Y3S2</accession>
<reference evidence="1 2" key="1">
    <citation type="submission" date="2019-12" db="EMBL/GenBank/DDBJ databases">
        <title>Genomic-based taxomic classification of the family Erythrobacteraceae.</title>
        <authorList>
            <person name="Xu L."/>
        </authorList>
    </citation>
    <scope>NUCLEOTIDE SEQUENCE [LARGE SCALE GENOMIC DNA]</scope>
    <source>
        <strain evidence="1 2">JCM 17468</strain>
    </source>
</reference>